<dbReference type="EMBL" id="JAVREJ010000017">
    <property type="protein sequence ID" value="MDT0352182.1"/>
    <property type="molecule type" value="Genomic_DNA"/>
</dbReference>
<reference evidence="2" key="1">
    <citation type="submission" date="2023-07" db="EMBL/GenBank/DDBJ databases">
        <title>30 novel species of actinomycetes from the DSMZ collection.</title>
        <authorList>
            <person name="Nouioui I."/>
        </authorList>
    </citation>
    <scope>NUCLEOTIDE SEQUENCE [LARGE SCALE GENOMIC DNA]</scope>
    <source>
        <strain evidence="2">DSM 45834</strain>
    </source>
</reference>
<evidence type="ECO:0000313" key="1">
    <source>
        <dbReference type="EMBL" id="MDT0352182.1"/>
    </source>
</evidence>
<name>A0ABU2NF17_9PSEU</name>
<proteinExistence type="predicted"/>
<keyword evidence="2" id="KW-1185">Reference proteome</keyword>
<sequence>MDLIAACPWYPATGSAVGLFMELVAVPYSEEFGGPAAPAARWHVDIAGQWRELPAGVVAELHLTALPTFTSTGTLNVLALNAAVERAVARTAAAPR</sequence>
<evidence type="ECO:0000313" key="2">
    <source>
        <dbReference type="Proteomes" id="UP001183202"/>
    </source>
</evidence>
<dbReference type="RefSeq" id="WP_311558692.1">
    <property type="nucleotide sequence ID" value="NZ_JAVREJ010000017.1"/>
</dbReference>
<protein>
    <submittedName>
        <fullName evidence="1">Uncharacterized protein</fullName>
    </submittedName>
</protein>
<comment type="caution">
    <text evidence="1">The sequence shown here is derived from an EMBL/GenBank/DDBJ whole genome shotgun (WGS) entry which is preliminary data.</text>
</comment>
<gene>
    <name evidence="1" type="ORF">RM445_21870</name>
</gene>
<organism evidence="1 2">
    <name type="scientific">Pseudonocardia charpentierae</name>
    <dbReference type="NCBI Taxonomy" id="3075545"/>
    <lineage>
        <taxon>Bacteria</taxon>
        <taxon>Bacillati</taxon>
        <taxon>Actinomycetota</taxon>
        <taxon>Actinomycetes</taxon>
        <taxon>Pseudonocardiales</taxon>
        <taxon>Pseudonocardiaceae</taxon>
        <taxon>Pseudonocardia</taxon>
    </lineage>
</organism>
<accession>A0ABU2NF17</accession>
<dbReference type="Proteomes" id="UP001183202">
    <property type="component" value="Unassembled WGS sequence"/>
</dbReference>